<dbReference type="InterPro" id="IPR011066">
    <property type="entry name" value="MscS_channel_C_sf"/>
</dbReference>
<evidence type="ECO:0000313" key="12">
    <source>
        <dbReference type="Proteomes" id="UP000435357"/>
    </source>
</evidence>
<dbReference type="Gene3D" id="2.30.30.60">
    <property type="match status" value="1"/>
</dbReference>
<comment type="subcellular location">
    <subcellularLocation>
        <location evidence="1">Cell membrane</location>
        <topology evidence="1">Multi-pass membrane protein</topology>
    </subcellularLocation>
</comment>
<dbReference type="Gene3D" id="1.10.287.1260">
    <property type="match status" value="1"/>
</dbReference>
<name>A0A6N6M860_9FLAO</name>
<dbReference type="InterPro" id="IPR049142">
    <property type="entry name" value="MS_channel_1st"/>
</dbReference>
<gene>
    <name evidence="11" type="ORF">F3059_05600</name>
</gene>
<keyword evidence="12" id="KW-1185">Reference proteome</keyword>
<dbReference type="InterPro" id="IPR023408">
    <property type="entry name" value="MscS_beta-dom_sf"/>
</dbReference>
<keyword evidence="5 7" id="KW-1133">Transmembrane helix</keyword>
<dbReference type="RefSeq" id="WP_151167150.1">
    <property type="nucleotide sequence ID" value="NZ_WACR01000004.1"/>
</dbReference>
<dbReference type="InterPro" id="IPR008910">
    <property type="entry name" value="MSC_TM_helix"/>
</dbReference>
<evidence type="ECO:0000259" key="8">
    <source>
        <dbReference type="Pfam" id="PF00924"/>
    </source>
</evidence>
<proteinExistence type="inferred from homology"/>
<dbReference type="InterPro" id="IPR049278">
    <property type="entry name" value="MS_channel_C"/>
</dbReference>
<dbReference type="SUPFAM" id="SSF82689">
    <property type="entry name" value="Mechanosensitive channel protein MscS (YggB), C-terminal domain"/>
    <property type="match status" value="1"/>
</dbReference>
<dbReference type="GO" id="GO:0005886">
    <property type="term" value="C:plasma membrane"/>
    <property type="evidence" value="ECO:0007669"/>
    <property type="project" value="UniProtKB-SubCell"/>
</dbReference>
<feature type="transmembrane region" description="Helical" evidence="7">
    <location>
        <begin position="30"/>
        <end position="47"/>
    </location>
</feature>
<evidence type="ECO:0000256" key="2">
    <source>
        <dbReference type="ARBA" id="ARBA00008017"/>
    </source>
</evidence>
<dbReference type="Pfam" id="PF00924">
    <property type="entry name" value="MS_channel_2nd"/>
    <property type="match status" value="1"/>
</dbReference>
<evidence type="ECO:0000256" key="6">
    <source>
        <dbReference type="ARBA" id="ARBA00023136"/>
    </source>
</evidence>
<dbReference type="InterPro" id="IPR011014">
    <property type="entry name" value="MscS_channel_TM-2"/>
</dbReference>
<keyword evidence="6 7" id="KW-0472">Membrane</keyword>
<dbReference type="AlphaFoldDB" id="A0A6N6M860"/>
<dbReference type="InterPro" id="IPR010920">
    <property type="entry name" value="LSM_dom_sf"/>
</dbReference>
<dbReference type="PANTHER" id="PTHR30221">
    <property type="entry name" value="SMALL-CONDUCTANCE MECHANOSENSITIVE CHANNEL"/>
    <property type="match status" value="1"/>
</dbReference>
<dbReference type="EMBL" id="WACR01000004">
    <property type="protein sequence ID" value="KAB1064830.1"/>
    <property type="molecule type" value="Genomic_DNA"/>
</dbReference>
<evidence type="ECO:0000256" key="5">
    <source>
        <dbReference type="ARBA" id="ARBA00022989"/>
    </source>
</evidence>
<feature type="domain" description="Mechanosensitive ion channel MscS C-terminal" evidence="9">
    <location>
        <begin position="185"/>
        <end position="267"/>
    </location>
</feature>
<evidence type="ECO:0000256" key="1">
    <source>
        <dbReference type="ARBA" id="ARBA00004651"/>
    </source>
</evidence>
<keyword evidence="4 7" id="KW-0812">Transmembrane</keyword>
<feature type="transmembrane region" description="Helical" evidence="7">
    <location>
        <begin position="67"/>
        <end position="90"/>
    </location>
</feature>
<dbReference type="OrthoDB" id="9809206at2"/>
<dbReference type="Proteomes" id="UP000435357">
    <property type="component" value="Unassembled WGS sequence"/>
</dbReference>
<dbReference type="InterPro" id="IPR006685">
    <property type="entry name" value="MscS_channel_2nd"/>
</dbReference>
<dbReference type="Gene3D" id="3.30.70.100">
    <property type="match status" value="1"/>
</dbReference>
<dbReference type="Pfam" id="PF21088">
    <property type="entry name" value="MS_channel_1st"/>
    <property type="match status" value="1"/>
</dbReference>
<evidence type="ECO:0000259" key="10">
    <source>
        <dbReference type="Pfam" id="PF21088"/>
    </source>
</evidence>
<dbReference type="PANTHER" id="PTHR30221:SF1">
    <property type="entry name" value="SMALL-CONDUCTANCE MECHANOSENSITIVE CHANNEL"/>
    <property type="match status" value="1"/>
</dbReference>
<evidence type="ECO:0000256" key="4">
    <source>
        <dbReference type="ARBA" id="ARBA00022692"/>
    </source>
</evidence>
<dbReference type="SUPFAM" id="SSF82861">
    <property type="entry name" value="Mechanosensitive channel protein MscS (YggB), transmembrane region"/>
    <property type="match status" value="1"/>
</dbReference>
<dbReference type="GO" id="GO:0008381">
    <property type="term" value="F:mechanosensitive monoatomic ion channel activity"/>
    <property type="evidence" value="ECO:0007669"/>
    <property type="project" value="InterPro"/>
</dbReference>
<protein>
    <submittedName>
        <fullName evidence="11">Mechanosensitive ion channel</fullName>
    </submittedName>
</protein>
<dbReference type="Pfam" id="PF05552">
    <property type="entry name" value="MS_channel_1st_1"/>
    <property type="match status" value="1"/>
</dbReference>
<dbReference type="Pfam" id="PF21082">
    <property type="entry name" value="MS_channel_3rd"/>
    <property type="match status" value="1"/>
</dbReference>
<feature type="transmembrane region" description="Helical" evidence="7">
    <location>
        <begin position="96"/>
        <end position="126"/>
    </location>
</feature>
<evidence type="ECO:0000259" key="9">
    <source>
        <dbReference type="Pfam" id="PF21082"/>
    </source>
</evidence>
<feature type="domain" description="Mechanosensitive ion channel transmembrane helices 2/3" evidence="10">
    <location>
        <begin position="79"/>
        <end position="111"/>
    </location>
</feature>
<dbReference type="SUPFAM" id="SSF50182">
    <property type="entry name" value="Sm-like ribonucleoproteins"/>
    <property type="match status" value="1"/>
</dbReference>
<evidence type="ECO:0000256" key="3">
    <source>
        <dbReference type="ARBA" id="ARBA00022475"/>
    </source>
</evidence>
<evidence type="ECO:0000313" key="11">
    <source>
        <dbReference type="EMBL" id="KAB1064830.1"/>
    </source>
</evidence>
<evidence type="ECO:0000256" key="7">
    <source>
        <dbReference type="SAM" id="Phobius"/>
    </source>
</evidence>
<accession>A0A6N6M860</accession>
<reference evidence="11 12" key="1">
    <citation type="submission" date="2019-09" db="EMBL/GenBank/DDBJ databases">
        <title>Genomes of Cryomorphaceae.</title>
        <authorList>
            <person name="Bowman J.P."/>
        </authorList>
    </citation>
    <scope>NUCLEOTIDE SEQUENCE [LARGE SCALE GENOMIC DNA]</scope>
    <source>
        <strain evidence="11 12">KCTC 52047</strain>
    </source>
</reference>
<comment type="caution">
    <text evidence="11">The sequence shown here is derived from an EMBL/GenBank/DDBJ whole genome shotgun (WGS) entry which is preliminary data.</text>
</comment>
<keyword evidence="3" id="KW-1003">Cell membrane</keyword>
<organism evidence="11 12">
    <name type="scientific">Salibacter halophilus</name>
    <dbReference type="NCBI Taxonomy" id="1803916"/>
    <lineage>
        <taxon>Bacteria</taxon>
        <taxon>Pseudomonadati</taxon>
        <taxon>Bacteroidota</taxon>
        <taxon>Flavobacteriia</taxon>
        <taxon>Flavobacteriales</taxon>
        <taxon>Salibacteraceae</taxon>
        <taxon>Salibacter</taxon>
    </lineage>
</organism>
<feature type="domain" description="Mechanosensitive ion channel MscS" evidence="8">
    <location>
        <begin position="113"/>
        <end position="178"/>
    </location>
</feature>
<dbReference type="InterPro" id="IPR045275">
    <property type="entry name" value="MscS_archaea/bacteria_type"/>
</dbReference>
<sequence length="280" mass="31203">MKEELTNSAGKVNEYSQIAFDYLLDYGPKVIMAIIALIIGFWLAGKIKKGFIKTLDKRDFDPTLKPFIGNIVGWLFKILVVISVASMVGIETTSFIAVLGAAGLAVGLALQGTLANFAGGVLLLILKPFKVDDVIDGAGFMGVVEEITLFYTKMRNFQNREIVIPNAKLSNDSITNYSAKEIARVDMVFGIGYGSDLKRAKEILTEMVEKDERCLDDPAPTIVIGELADSSVNILCRPWTKVSDYWPTYWDFMEQVKLRFDAEGIEIPFPQRDVHMKKED</sequence>
<comment type="similarity">
    <text evidence="2">Belongs to the MscS (TC 1.A.23) family.</text>
</comment>